<dbReference type="PANTHER" id="PTHR19229">
    <property type="entry name" value="ATP-BINDING CASSETTE TRANSPORTER SUBFAMILY A ABCA"/>
    <property type="match status" value="1"/>
</dbReference>
<feature type="transmembrane region" description="Helical" evidence="12">
    <location>
        <begin position="868"/>
        <end position="887"/>
    </location>
</feature>
<comment type="catalytic activity">
    <reaction evidence="11">
        <text>cholesterol(in) + ATP + H2O = cholesterol(out) + ADP + phosphate + H(+)</text>
        <dbReference type="Rhea" id="RHEA:39051"/>
        <dbReference type="ChEBI" id="CHEBI:15377"/>
        <dbReference type="ChEBI" id="CHEBI:15378"/>
        <dbReference type="ChEBI" id="CHEBI:16113"/>
        <dbReference type="ChEBI" id="CHEBI:30616"/>
        <dbReference type="ChEBI" id="CHEBI:43474"/>
        <dbReference type="ChEBI" id="CHEBI:456216"/>
    </reaction>
    <physiologicalReaction direction="left-to-right" evidence="11">
        <dbReference type="Rhea" id="RHEA:39052"/>
    </physiologicalReaction>
</comment>
<dbReference type="InterPro" id="IPR026082">
    <property type="entry name" value="ABCA"/>
</dbReference>
<dbReference type="GO" id="GO:0005524">
    <property type="term" value="F:ATP binding"/>
    <property type="evidence" value="ECO:0007669"/>
    <property type="project" value="UniProtKB-KW"/>
</dbReference>
<proteinExistence type="predicted"/>
<evidence type="ECO:0000256" key="8">
    <source>
        <dbReference type="ARBA" id="ARBA00023055"/>
    </source>
</evidence>
<dbReference type="PANTHER" id="PTHR19229:SF117">
    <property type="entry name" value="ATP-BINDING CASSETTE SUB-FAMILY A MEMBER 17"/>
    <property type="match status" value="1"/>
</dbReference>
<dbReference type="Ensembl" id="ENSMMMT00000011884.1">
    <property type="protein sequence ID" value="ENSMMMP00000010419.1"/>
    <property type="gene ID" value="ENSMMMG00000009203.1"/>
</dbReference>
<feature type="transmembrane region" description="Helical" evidence="12">
    <location>
        <begin position="450"/>
        <end position="471"/>
    </location>
</feature>
<feature type="transmembrane region" description="Helical" evidence="12">
    <location>
        <begin position="375"/>
        <end position="396"/>
    </location>
</feature>
<evidence type="ECO:0000256" key="1">
    <source>
        <dbReference type="ARBA" id="ARBA00004127"/>
    </source>
</evidence>
<evidence type="ECO:0000256" key="10">
    <source>
        <dbReference type="ARBA" id="ARBA00023180"/>
    </source>
</evidence>
<keyword evidence="3 12" id="KW-0812">Transmembrane</keyword>
<dbReference type="FunFam" id="3.40.50.300:FF:000465">
    <property type="entry name" value="ATP-binding cassette, sub-family A (ABC1), member 3"/>
    <property type="match status" value="1"/>
</dbReference>
<keyword evidence="2" id="KW-0813">Transport</keyword>
<feature type="transmembrane region" description="Helical" evidence="12">
    <location>
        <begin position="926"/>
        <end position="944"/>
    </location>
</feature>
<evidence type="ECO:0000256" key="6">
    <source>
        <dbReference type="ARBA" id="ARBA00022840"/>
    </source>
</evidence>
<evidence type="ECO:0000256" key="3">
    <source>
        <dbReference type="ARBA" id="ARBA00022692"/>
    </source>
</evidence>
<dbReference type="InterPro" id="IPR003593">
    <property type="entry name" value="AAA+_ATPase"/>
</dbReference>
<keyword evidence="8" id="KW-0445">Lipid transport</keyword>
<feature type="transmembrane region" description="Helical" evidence="12">
    <location>
        <begin position="345"/>
        <end position="368"/>
    </location>
</feature>
<dbReference type="GO" id="GO:0016020">
    <property type="term" value="C:membrane"/>
    <property type="evidence" value="ECO:0007669"/>
    <property type="project" value="InterPro"/>
</dbReference>
<feature type="transmembrane region" description="Helical" evidence="12">
    <location>
        <begin position="975"/>
        <end position="993"/>
    </location>
</feature>
<dbReference type="InterPro" id="IPR003439">
    <property type="entry name" value="ABC_transporter-like_ATP-bd"/>
</dbReference>
<evidence type="ECO:0000256" key="11">
    <source>
        <dbReference type="ARBA" id="ARBA00050894"/>
    </source>
</evidence>
<feature type="transmembrane region" description="Helical" evidence="12">
    <location>
        <begin position="21"/>
        <end position="42"/>
    </location>
</feature>
<feature type="transmembrane region" description="Helical" evidence="12">
    <location>
        <begin position="835"/>
        <end position="856"/>
    </location>
</feature>
<dbReference type="Pfam" id="PF12698">
    <property type="entry name" value="ABC2_membrane_3"/>
    <property type="match status" value="1"/>
</dbReference>
<sequence length="1367" mass="155512">MAVFKKLKLLLWKNFILKKRRILMTVLEILMPLLFSAVVLYLRFNSVPRKRAATNYSAIDVSSLPDFFHQFPVKNKFQLVYIPSKSETLKALTEMVEDTFDVEFEVLGFSSMSVFESYKINDPKAFYILVGIVFDHNFNDSREPLPLGVKYNLRFSYIRRNFASMKHAFLQEDSEGWCTSFLYPPNLSYEPREFAFTDGGIPGYYKEGFLGIQHAVDKAIMHHHARNASADMFERLNMLLQRFPHGPHIQDGFFLVLQNEFPLFLMLSFICIELIIINTVLLEKERKLKEYMYMMGLNSWLHWVAWFITFFISVFIAVSIMTILFCRRRRWGCSGLSGVRSPLPLPIELIFVFLMCFAVATIFFAFMISTFFQRAHVGTASGGIIFFFTYLPYLYLTFSYHQRSYFEKITFCLFSNVAMAMGVHFISMFEAKSTGIQWKNMGSIRGEFSFIQVMLMLLLDSLLYCIITWYVESIFPGKFGIPKPWYFFAMPSYWHGKPIPVTHALLDMGDPNEAPKKDHTLTFPQVFYRRGNAHIAVKDLRMNLYRGQITVLLGHNGAGKTTTCSMLTGLISPSSGQAYINGYEISKDMVQIRKSIGWCPQHNILFDNFIVAEHLFFILISCLLPFQLKGLSQQKCPEEVKQMLHILNLEDKRNSRSKFLSGGMKCKLSIGIALIVGSKVLMLDEPTSGMDAISRRAIWDLLQKQKSDRTILLTTHFMDEADLLGDRIAIMAKGELQCCGSSLFLKQKYGAGYYMTLLRNPYCDTEKISHLIYHHIPNAVMESSVGEELIFIFPKEFESLFTDLEMKQTELGITSFGASVTTMEEVFVRGPKGHYLIINLLFGMAFLSSSFSMLTVRERRIKAKHIQFISGVYMAAFWFSAMLWDLLSFLVCTLLLIVSAELPGFFILFTELGYTEISESSDHTFLILPGHCLGMAFSNLYYNFELQKFCNSKNLSQIECKENIYAWESLGIGKYLAALAISGPLYIILLFLVETKVMWSLRFPSISISHPCKHFMSLSLTYLETSDLSLTTSLLPCLLSLSFTAQAKECFGLLGINGAGKTSIFKMLTGQKPITCEDAFIRGLSISSDLGKVRQWIGYCPQFDALLSFMTGRETLVMYARIRGIPEHHISSCVDQILEDLVMFVYADKLVKTYSGGNKRKLSTAIALIGDPAVIFLDEPSTGMDPMARRLLWGTVGKARESGKAIELKWCEALCTRLAIMVQGQFKCLGSPQHLKSKFGSGYSLWAKVRREGQQEALEEFKAFVDLTFSGLGEPVHSGCLPLPQVFGILEQAKKKYLLEDYLVNQISLEDIFLNFASPVPPTQGTIQQEQHGRAGPKLARLLSTLPQSGAGNSPISHHFFPPFFWY</sequence>
<feature type="domain" description="ABC transporter" evidence="13">
    <location>
        <begin position="521"/>
        <end position="758"/>
    </location>
</feature>
<evidence type="ECO:0000256" key="7">
    <source>
        <dbReference type="ARBA" id="ARBA00022989"/>
    </source>
</evidence>
<dbReference type="GO" id="GO:0140359">
    <property type="term" value="F:ABC-type transporter activity"/>
    <property type="evidence" value="ECO:0007669"/>
    <property type="project" value="InterPro"/>
</dbReference>
<keyword evidence="10" id="KW-0325">Glycoprotein</keyword>
<feature type="transmembrane region" description="Helical" evidence="12">
    <location>
        <begin position="408"/>
        <end position="429"/>
    </location>
</feature>
<dbReference type="GO" id="GO:0005319">
    <property type="term" value="F:lipid transporter activity"/>
    <property type="evidence" value="ECO:0007669"/>
    <property type="project" value="TreeGrafter"/>
</dbReference>
<name>A0A8C6ERJ4_MARMA</name>
<dbReference type="GeneTree" id="ENSGT00940000163933"/>
<dbReference type="GO" id="GO:0005737">
    <property type="term" value="C:cytoplasm"/>
    <property type="evidence" value="ECO:0007669"/>
    <property type="project" value="UniProtKB-ARBA"/>
</dbReference>
<keyword evidence="4" id="KW-0677">Repeat</keyword>
<protein>
    <submittedName>
        <fullName evidence="14">ATP-binding cassette sub-family A member 3-like</fullName>
    </submittedName>
</protein>
<dbReference type="CDD" id="cd03263">
    <property type="entry name" value="ABC_subfamily_A"/>
    <property type="match status" value="2"/>
</dbReference>
<reference evidence="14" key="1">
    <citation type="submission" date="2025-08" db="UniProtKB">
        <authorList>
            <consortium name="Ensembl"/>
        </authorList>
    </citation>
    <scope>IDENTIFICATION</scope>
</reference>
<dbReference type="SUPFAM" id="SSF52540">
    <property type="entry name" value="P-loop containing nucleoside triphosphate hydrolases"/>
    <property type="match status" value="2"/>
</dbReference>
<feature type="domain" description="ABC transporter" evidence="13">
    <location>
        <begin position="1023"/>
        <end position="1248"/>
    </location>
</feature>
<evidence type="ECO:0000256" key="12">
    <source>
        <dbReference type="SAM" id="Phobius"/>
    </source>
</evidence>
<dbReference type="GO" id="GO:0016887">
    <property type="term" value="F:ATP hydrolysis activity"/>
    <property type="evidence" value="ECO:0007669"/>
    <property type="project" value="InterPro"/>
</dbReference>
<dbReference type="Proteomes" id="UP000694407">
    <property type="component" value="Unplaced"/>
</dbReference>
<evidence type="ECO:0000313" key="15">
    <source>
        <dbReference type="Proteomes" id="UP000694407"/>
    </source>
</evidence>
<organism evidence="14 15">
    <name type="scientific">Marmota marmota marmota</name>
    <name type="common">Alpine marmot</name>
    <dbReference type="NCBI Taxonomy" id="9994"/>
    <lineage>
        <taxon>Eukaryota</taxon>
        <taxon>Metazoa</taxon>
        <taxon>Chordata</taxon>
        <taxon>Craniata</taxon>
        <taxon>Vertebrata</taxon>
        <taxon>Euteleostomi</taxon>
        <taxon>Mammalia</taxon>
        <taxon>Eutheria</taxon>
        <taxon>Euarchontoglires</taxon>
        <taxon>Glires</taxon>
        <taxon>Rodentia</taxon>
        <taxon>Sciuromorpha</taxon>
        <taxon>Sciuridae</taxon>
        <taxon>Xerinae</taxon>
        <taxon>Marmotini</taxon>
        <taxon>Marmota</taxon>
    </lineage>
</organism>
<dbReference type="Gene3D" id="3.40.50.300">
    <property type="entry name" value="P-loop containing nucleotide triphosphate hydrolases"/>
    <property type="match status" value="2"/>
</dbReference>
<evidence type="ECO:0000256" key="5">
    <source>
        <dbReference type="ARBA" id="ARBA00022741"/>
    </source>
</evidence>
<feature type="transmembrane region" description="Helical" evidence="12">
    <location>
        <begin position="261"/>
        <end position="282"/>
    </location>
</feature>
<evidence type="ECO:0000256" key="9">
    <source>
        <dbReference type="ARBA" id="ARBA00023136"/>
    </source>
</evidence>
<feature type="transmembrane region" description="Helical" evidence="12">
    <location>
        <begin position="303"/>
        <end position="325"/>
    </location>
</feature>
<dbReference type="InterPro" id="IPR013525">
    <property type="entry name" value="ABC2_TM"/>
</dbReference>
<evidence type="ECO:0000256" key="4">
    <source>
        <dbReference type="ARBA" id="ARBA00022737"/>
    </source>
</evidence>
<dbReference type="InterPro" id="IPR027417">
    <property type="entry name" value="P-loop_NTPase"/>
</dbReference>
<dbReference type="GO" id="GO:0012505">
    <property type="term" value="C:endomembrane system"/>
    <property type="evidence" value="ECO:0007669"/>
    <property type="project" value="UniProtKB-SubCell"/>
</dbReference>
<accession>A0A8C6ERJ4</accession>
<dbReference type="SMART" id="SM00382">
    <property type="entry name" value="AAA"/>
    <property type="match status" value="2"/>
</dbReference>
<keyword evidence="6" id="KW-0067">ATP-binding</keyword>
<dbReference type="FunFam" id="3.40.50.300:FF:000327">
    <property type="entry name" value="ATP-binding cassette sub-family A member 3"/>
    <property type="match status" value="1"/>
</dbReference>
<dbReference type="Pfam" id="PF00005">
    <property type="entry name" value="ABC_tran"/>
    <property type="match status" value="2"/>
</dbReference>
<keyword evidence="15" id="KW-1185">Reference proteome</keyword>
<dbReference type="PROSITE" id="PS50893">
    <property type="entry name" value="ABC_TRANSPORTER_2"/>
    <property type="match status" value="2"/>
</dbReference>
<comment type="subcellular location">
    <subcellularLocation>
        <location evidence="1">Endomembrane system</location>
        <topology evidence="1">Multi-pass membrane protein</topology>
    </subcellularLocation>
</comment>
<keyword evidence="7 12" id="KW-1133">Transmembrane helix</keyword>
<reference evidence="14" key="2">
    <citation type="submission" date="2025-09" db="UniProtKB">
        <authorList>
            <consortium name="Ensembl"/>
        </authorList>
    </citation>
    <scope>IDENTIFICATION</scope>
</reference>
<evidence type="ECO:0000256" key="2">
    <source>
        <dbReference type="ARBA" id="ARBA00022448"/>
    </source>
</evidence>
<evidence type="ECO:0000313" key="14">
    <source>
        <dbReference type="Ensembl" id="ENSMMMP00000010419.1"/>
    </source>
</evidence>
<keyword evidence="9 12" id="KW-0472">Membrane</keyword>
<keyword evidence="5" id="KW-0547">Nucleotide-binding</keyword>
<evidence type="ECO:0000259" key="13">
    <source>
        <dbReference type="PROSITE" id="PS50893"/>
    </source>
</evidence>